<dbReference type="PANTHER" id="PTHR42783:SF3">
    <property type="entry name" value="GLUTAMATE SYNTHASE [NADPH] SMALL CHAIN-RELATED"/>
    <property type="match status" value="1"/>
</dbReference>
<dbReference type="OrthoDB" id="9803192at2"/>
<dbReference type="InterPro" id="IPR023753">
    <property type="entry name" value="FAD/NAD-binding_dom"/>
</dbReference>
<dbReference type="InterPro" id="IPR036188">
    <property type="entry name" value="FAD/NAD-bd_sf"/>
</dbReference>
<evidence type="ECO:0000259" key="2">
    <source>
        <dbReference type="Pfam" id="PF14691"/>
    </source>
</evidence>
<gene>
    <name evidence="3" type="ORF">SAMN05421730_100136</name>
</gene>
<dbReference type="Proteomes" id="UP000199315">
    <property type="component" value="Unassembled WGS sequence"/>
</dbReference>
<proteinExistence type="predicted"/>
<dbReference type="PRINTS" id="PR00368">
    <property type="entry name" value="FADPNR"/>
</dbReference>
<dbReference type="Pfam" id="PF14691">
    <property type="entry name" value="Fer4_20"/>
    <property type="match status" value="1"/>
</dbReference>
<reference evidence="3 4" key="1">
    <citation type="submission" date="2016-09" db="EMBL/GenBank/DDBJ databases">
        <authorList>
            <person name="Capua I."/>
            <person name="De Benedictis P."/>
            <person name="Joannis T."/>
            <person name="Lombin L.H."/>
            <person name="Cattoli G."/>
        </authorList>
    </citation>
    <scope>NUCLEOTIDE SEQUENCE [LARGE SCALE GENOMIC DNA]</scope>
    <source>
        <strain evidence="3 4">GluBS11</strain>
    </source>
</reference>
<dbReference type="EMBL" id="FMKA01000001">
    <property type="protein sequence ID" value="SCP94766.1"/>
    <property type="molecule type" value="Genomic_DNA"/>
</dbReference>
<dbReference type="SUPFAM" id="SSF46548">
    <property type="entry name" value="alpha-helical ferredoxin"/>
    <property type="match status" value="1"/>
</dbReference>
<dbReference type="GO" id="GO:0051536">
    <property type="term" value="F:iron-sulfur cluster binding"/>
    <property type="evidence" value="ECO:0007669"/>
    <property type="project" value="InterPro"/>
</dbReference>
<organism evidence="3 4">
    <name type="scientific">Anaerobium acetethylicum</name>
    <dbReference type="NCBI Taxonomy" id="1619234"/>
    <lineage>
        <taxon>Bacteria</taxon>
        <taxon>Bacillati</taxon>
        <taxon>Bacillota</taxon>
        <taxon>Clostridia</taxon>
        <taxon>Lachnospirales</taxon>
        <taxon>Lachnospiraceae</taxon>
        <taxon>Anaerobium</taxon>
    </lineage>
</organism>
<dbReference type="InterPro" id="IPR028261">
    <property type="entry name" value="DPD_II"/>
</dbReference>
<dbReference type="PANTHER" id="PTHR42783">
    <property type="entry name" value="GLUTAMATE SYNTHASE [NADPH] SMALL CHAIN"/>
    <property type="match status" value="1"/>
</dbReference>
<dbReference type="RefSeq" id="WP_091228436.1">
    <property type="nucleotide sequence ID" value="NZ_FMKA01000001.1"/>
</dbReference>
<dbReference type="STRING" id="1619234.SAMN05421730_100136"/>
<dbReference type="Gene3D" id="1.10.1060.10">
    <property type="entry name" value="Alpha-helical ferredoxin"/>
    <property type="match status" value="1"/>
</dbReference>
<dbReference type="InterPro" id="IPR009051">
    <property type="entry name" value="Helical_ferredxn"/>
</dbReference>
<keyword evidence="4" id="KW-1185">Reference proteome</keyword>
<dbReference type="Gene3D" id="3.50.50.60">
    <property type="entry name" value="FAD/NAD(P)-binding domain"/>
    <property type="match status" value="2"/>
</dbReference>
<sequence length="419" mass="45942">MAIHVIDEANRCLNCKKPLCREGCPINTPIPQMIQAFKNNKLNDAGEMLFENNPLSVVCSLVCDHDKQCEGHCILGKKGMPVHISSIENYISDSYFDKMAIKCAPANGRKVAIIGSGPAGITIAFYLAKMGYEITIFESREKIGGVMQYGIPEFRLPKSILDRYRKKLVQVGVKIRPNATIGGALEIEELLRDGYKSIFIGTGVWRPKKLGIKGESLGNVHFGIDYLVNPEAFDLGEKIAVIGLGNAAMDVARTALRHGAKQVTLYGRGQKPAANEHEVAYAKLDGAVFEFNKEIQEITDRGPVFKDVIRDEEGKFLRYAGDAYLEKADSVIISISQGPKNKLLLTTSGLEASSSGLLVTDESGETTRKGVFAAGDVVRGAKTVVEAAAYSKQVALAMHQYMEEQCEAEDRMIEQEQME</sequence>
<evidence type="ECO:0000313" key="4">
    <source>
        <dbReference type="Proteomes" id="UP000199315"/>
    </source>
</evidence>
<dbReference type="GO" id="GO:0016491">
    <property type="term" value="F:oxidoreductase activity"/>
    <property type="evidence" value="ECO:0007669"/>
    <property type="project" value="InterPro"/>
</dbReference>
<protein>
    <submittedName>
        <fullName evidence="3">Glutamate synthase (NADPH/NADH) small chain</fullName>
    </submittedName>
</protein>
<dbReference type="SUPFAM" id="SSF51971">
    <property type="entry name" value="Nucleotide-binding domain"/>
    <property type="match status" value="2"/>
</dbReference>
<evidence type="ECO:0000259" key="1">
    <source>
        <dbReference type="Pfam" id="PF07992"/>
    </source>
</evidence>
<accession>A0A1D3TN85</accession>
<feature type="domain" description="FAD/NAD(P)-binding" evidence="1">
    <location>
        <begin position="110"/>
        <end position="388"/>
    </location>
</feature>
<evidence type="ECO:0000313" key="3">
    <source>
        <dbReference type="EMBL" id="SCP94766.1"/>
    </source>
</evidence>
<dbReference type="AlphaFoldDB" id="A0A1D3TN85"/>
<name>A0A1D3TN85_9FIRM</name>
<dbReference type="Pfam" id="PF07992">
    <property type="entry name" value="Pyr_redox_2"/>
    <property type="match status" value="1"/>
</dbReference>
<feature type="domain" description="Dihydroprymidine dehydrogenase" evidence="2">
    <location>
        <begin position="5"/>
        <end position="97"/>
    </location>
</feature>
<dbReference type="PRINTS" id="PR00469">
    <property type="entry name" value="PNDRDTASEII"/>
</dbReference>